<accession>A0A8X7XRD2</accession>
<feature type="domain" description="RRM" evidence="3">
    <location>
        <begin position="78"/>
        <end position="140"/>
    </location>
</feature>
<dbReference type="Proteomes" id="UP000886885">
    <property type="component" value="Unassembled WGS sequence"/>
</dbReference>
<dbReference type="OrthoDB" id="439808at2759"/>
<keyword evidence="2" id="KW-0472">Membrane</keyword>
<evidence type="ECO:0000256" key="2">
    <source>
        <dbReference type="SAM" id="Phobius"/>
    </source>
</evidence>
<dbReference type="InterPro" id="IPR012677">
    <property type="entry name" value="Nucleotide-bd_a/b_plait_sf"/>
</dbReference>
<sequence length="172" mass="19256">MLKETEQTMNRNLMSVARKALPKAYNPNSLTITNNLFLAGLSLSLSVAHVLIVLDHLVSTYAMILVPLRTSIFECFQGLSWSVDEKSLKDAFSSFGDVSLKELLLWQTSFSKEDDAVSAKDAMDGKALLGRPLRISYALKEFEADRSLSLAFQMEEMVPLMAMLELLRIYLA</sequence>
<dbReference type="InterPro" id="IPR000504">
    <property type="entry name" value="RRM_dom"/>
</dbReference>
<comment type="caution">
    <text evidence="4">The sequence shown here is derived from an EMBL/GenBank/DDBJ whole genome shotgun (WGS) entry which is preliminary data.</text>
</comment>
<evidence type="ECO:0000313" key="5">
    <source>
        <dbReference type="Proteomes" id="UP000886885"/>
    </source>
</evidence>
<gene>
    <name evidence="4" type="ORF">POTOM_060546</name>
</gene>
<dbReference type="PROSITE" id="PS50102">
    <property type="entry name" value="RRM"/>
    <property type="match status" value="1"/>
</dbReference>
<keyword evidence="5" id="KW-1185">Reference proteome</keyword>
<dbReference type="GO" id="GO:0003723">
    <property type="term" value="F:RNA binding"/>
    <property type="evidence" value="ECO:0007669"/>
    <property type="project" value="UniProtKB-UniRule"/>
</dbReference>
<dbReference type="InterPro" id="IPR035979">
    <property type="entry name" value="RBD_domain_sf"/>
</dbReference>
<protein>
    <recommendedName>
        <fullName evidence="3">RRM domain-containing protein</fullName>
    </recommendedName>
</protein>
<name>A0A8X7XRD2_POPTO</name>
<reference evidence="4" key="1">
    <citation type="journal article" date="2020" name="bioRxiv">
        <title>Hybrid origin of Populus tomentosa Carr. identified through genome sequencing and phylogenomic analysis.</title>
        <authorList>
            <person name="An X."/>
            <person name="Gao K."/>
            <person name="Chen Z."/>
            <person name="Li J."/>
            <person name="Yang X."/>
            <person name="Yang X."/>
            <person name="Zhou J."/>
            <person name="Guo T."/>
            <person name="Zhao T."/>
            <person name="Huang S."/>
            <person name="Miao D."/>
            <person name="Khan W.U."/>
            <person name="Rao P."/>
            <person name="Ye M."/>
            <person name="Lei B."/>
            <person name="Liao W."/>
            <person name="Wang J."/>
            <person name="Ji L."/>
            <person name="Li Y."/>
            <person name="Guo B."/>
            <person name="Mustafa N.S."/>
            <person name="Li S."/>
            <person name="Yun Q."/>
            <person name="Keller S.R."/>
            <person name="Mao J."/>
            <person name="Zhang R."/>
            <person name="Strauss S.H."/>
        </authorList>
    </citation>
    <scope>NUCLEOTIDE SEQUENCE</scope>
    <source>
        <strain evidence="4">GM15</strain>
        <tissue evidence="4">Leaf</tissue>
    </source>
</reference>
<dbReference type="AlphaFoldDB" id="A0A8X7XRD2"/>
<evidence type="ECO:0000256" key="1">
    <source>
        <dbReference type="PROSITE-ProRule" id="PRU00176"/>
    </source>
</evidence>
<evidence type="ECO:0000259" key="3">
    <source>
        <dbReference type="PROSITE" id="PS50102"/>
    </source>
</evidence>
<evidence type="ECO:0000313" key="4">
    <source>
        <dbReference type="EMBL" id="KAG6736589.1"/>
    </source>
</evidence>
<dbReference type="EMBL" id="JAAWWB010000769">
    <property type="protein sequence ID" value="KAG6736589.1"/>
    <property type="molecule type" value="Genomic_DNA"/>
</dbReference>
<keyword evidence="2" id="KW-0812">Transmembrane</keyword>
<proteinExistence type="predicted"/>
<feature type="transmembrane region" description="Helical" evidence="2">
    <location>
        <begin position="36"/>
        <end position="54"/>
    </location>
</feature>
<dbReference type="Gene3D" id="3.30.70.330">
    <property type="match status" value="1"/>
</dbReference>
<keyword evidence="2" id="KW-1133">Transmembrane helix</keyword>
<keyword evidence="1" id="KW-0694">RNA-binding</keyword>
<dbReference type="SUPFAM" id="SSF54928">
    <property type="entry name" value="RNA-binding domain, RBD"/>
    <property type="match status" value="1"/>
</dbReference>
<organism evidence="4 5">
    <name type="scientific">Populus tomentosa</name>
    <name type="common">Chinese white poplar</name>
    <dbReference type="NCBI Taxonomy" id="118781"/>
    <lineage>
        <taxon>Eukaryota</taxon>
        <taxon>Viridiplantae</taxon>
        <taxon>Streptophyta</taxon>
        <taxon>Embryophyta</taxon>
        <taxon>Tracheophyta</taxon>
        <taxon>Spermatophyta</taxon>
        <taxon>Magnoliopsida</taxon>
        <taxon>eudicotyledons</taxon>
        <taxon>Gunneridae</taxon>
        <taxon>Pentapetalae</taxon>
        <taxon>rosids</taxon>
        <taxon>fabids</taxon>
        <taxon>Malpighiales</taxon>
        <taxon>Salicaceae</taxon>
        <taxon>Saliceae</taxon>
        <taxon>Populus</taxon>
    </lineage>
</organism>